<feature type="transmembrane region" description="Helical" evidence="11">
    <location>
        <begin position="15"/>
        <end position="37"/>
    </location>
</feature>
<dbReference type="Proteomes" id="UP000053105">
    <property type="component" value="Unassembled WGS sequence"/>
</dbReference>
<keyword evidence="4" id="KW-0963">Cytoplasm</keyword>
<feature type="compositionally biased region" description="Pro residues" evidence="10">
    <location>
        <begin position="264"/>
        <end position="285"/>
    </location>
</feature>
<keyword evidence="7" id="KW-0712">Selenocysteine</keyword>
<dbReference type="EMBL" id="KQ438551">
    <property type="protein sequence ID" value="KOX67209.1"/>
    <property type="molecule type" value="Genomic_DNA"/>
</dbReference>
<protein>
    <submittedName>
        <fullName evidence="12">Uncharacterized protein</fullName>
    </submittedName>
</protein>
<evidence type="ECO:0000256" key="3">
    <source>
        <dbReference type="ARBA" id="ARBA00011034"/>
    </source>
</evidence>
<organism evidence="12 13">
    <name type="scientific">Melipona quadrifasciata</name>
    <dbReference type="NCBI Taxonomy" id="166423"/>
    <lineage>
        <taxon>Eukaryota</taxon>
        <taxon>Metazoa</taxon>
        <taxon>Ecdysozoa</taxon>
        <taxon>Arthropoda</taxon>
        <taxon>Hexapoda</taxon>
        <taxon>Insecta</taxon>
        <taxon>Pterygota</taxon>
        <taxon>Neoptera</taxon>
        <taxon>Endopterygota</taxon>
        <taxon>Hymenoptera</taxon>
        <taxon>Apocrita</taxon>
        <taxon>Aculeata</taxon>
        <taxon>Apoidea</taxon>
        <taxon>Anthophila</taxon>
        <taxon>Apidae</taxon>
        <taxon>Melipona</taxon>
    </lineage>
</organism>
<evidence type="ECO:0000256" key="9">
    <source>
        <dbReference type="ARBA" id="ARBA00023136"/>
    </source>
</evidence>
<evidence type="ECO:0000313" key="13">
    <source>
        <dbReference type="Proteomes" id="UP000053105"/>
    </source>
</evidence>
<evidence type="ECO:0000256" key="8">
    <source>
        <dbReference type="ARBA" id="ARBA00022989"/>
    </source>
</evidence>
<keyword evidence="8 11" id="KW-1133">Transmembrane helix</keyword>
<keyword evidence="13" id="KW-1185">Reference proteome</keyword>
<evidence type="ECO:0000256" key="11">
    <source>
        <dbReference type="SAM" id="Phobius"/>
    </source>
</evidence>
<dbReference type="PANTHER" id="PTHR28621">
    <property type="entry name" value="SELENOPROTEIN S"/>
    <property type="match status" value="1"/>
</dbReference>
<evidence type="ECO:0000256" key="6">
    <source>
        <dbReference type="ARBA" id="ARBA00022824"/>
    </source>
</evidence>
<dbReference type="STRING" id="166423.A0A0M8ZPZ5"/>
<keyword evidence="9 11" id="KW-0472">Membrane</keyword>
<sequence>MDYSGREFGVFYYRIIWNAIASVGWYIIAVVISFWLASPYIREKYTSWKLKKDEREYAAKYHKNPDLLQKRLSSLEASRQKMQEEYYQKCTLAQQKGTEQKEKAKQTSKLMLDDDQLLARSNRLGKKDNDLPPFAEKKHKSIREEYNPLMGDSSRGYRPPKRTCCGKGGCGRIVYVPVVKVHKDKVWQTQCTQSKERLTIGDSVFGYRYGNYLKYRFYLLKFGYIEDAISPQKSFQTAFEPVKLLIILAGGLGGLCEFLDPEPELQPPPPTPPTPPPPTPLPPPDPEPEPEFELELKPSPKANPVPAVTSKSIDVIFYSCSGNNPARLWICSKIFDGVIDCLASAFVSWTPVFTISLSKNSKGLRLAILTEELSAQQSCSRRDAPVWSEYIVKHSSNPTTDINRIHG</sequence>
<evidence type="ECO:0000256" key="10">
    <source>
        <dbReference type="SAM" id="MobiDB-lite"/>
    </source>
</evidence>
<dbReference type="GO" id="GO:0030968">
    <property type="term" value="P:endoplasmic reticulum unfolded protein response"/>
    <property type="evidence" value="ECO:0007669"/>
    <property type="project" value="TreeGrafter"/>
</dbReference>
<proteinExistence type="inferred from homology"/>
<dbReference type="InterPro" id="IPR009703">
    <property type="entry name" value="Selenoprotein_S"/>
</dbReference>
<dbReference type="GO" id="GO:0036513">
    <property type="term" value="C:Derlin-1 retrotranslocation complex"/>
    <property type="evidence" value="ECO:0007669"/>
    <property type="project" value="TreeGrafter"/>
</dbReference>
<accession>A0A0M8ZPZ5</accession>
<dbReference type="GO" id="GO:0036502">
    <property type="term" value="C:Derlin-1-VIMP complex"/>
    <property type="evidence" value="ECO:0007669"/>
    <property type="project" value="TreeGrafter"/>
</dbReference>
<evidence type="ECO:0000256" key="2">
    <source>
        <dbReference type="ARBA" id="ARBA00004496"/>
    </source>
</evidence>
<gene>
    <name evidence="12" type="ORF">WN51_09453</name>
</gene>
<comment type="similarity">
    <text evidence="3">Belongs to the selenoprotein S family.</text>
</comment>
<dbReference type="AlphaFoldDB" id="A0A0M8ZPZ5"/>
<dbReference type="Pfam" id="PF06936">
    <property type="entry name" value="Selenoprotein_S"/>
    <property type="match status" value="1"/>
</dbReference>
<dbReference type="PANTHER" id="PTHR28621:SF1">
    <property type="entry name" value="SELENOPROTEIN S"/>
    <property type="match status" value="1"/>
</dbReference>
<keyword evidence="5 11" id="KW-0812">Transmembrane</keyword>
<keyword evidence="6" id="KW-0256">Endoplasmic reticulum</keyword>
<name>A0A0M8ZPZ5_9HYME</name>
<reference evidence="12 13" key="1">
    <citation type="submission" date="2015-07" db="EMBL/GenBank/DDBJ databases">
        <title>The genome of Melipona quadrifasciata.</title>
        <authorList>
            <person name="Pan H."/>
            <person name="Kapheim K."/>
        </authorList>
    </citation>
    <scope>NUCLEOTIDE SEQUENCE [LARGE SCALE GENOMIC DNA]</scope>
    <source>
        <strain evidence="12">0111107301</strain>
        <tissue evidence="12">Whole body</tissue>
    </source>
</reference>
<evidence type="ECO:0000313" key="12">
    <source>
        <dbReference type="EMBL" id="KOX67209.1"/>
    </source>
</evidence>
<dbReference type="Gene3D" id="6.10.250.2950">
    <property type="match status" value="1"/>
</dbReference>
<evidence type="ECO:0000256" key="7">
    <source>
        <dbReference type="ARBA" id="ARBA00022933"/>
    </source>
</evidence>
<evidence type="ECO:0000256" key="1">
    <source>
        <dbReference type="ARBA" id="ARBA00004389"/>
    </source>
</evidence>
<evidence type="ECO:0000256" key="5">
    <source>
        <dbReference type="ARBA" id="ARBA00022692"/>
    </source>
</evidence>
<dbReference type="GO" id="GO:0030970">
    <property type="term" value="P:retrograde protein transport, ER to cytosol"/>
    <property type="evidence" value="ECO:0007669"/>
    <property type="project" value="TreeGrafter"/>
</dbReference>
<evidence type="ECO:0000256" key="4">
    <source>
        <dbReference type="ARBA" id="ARBA00022490"/>
    </source>
</evidence>
<comment type="subcellular location">
    <subcellularLocation>
        <location evidence="2">Cytoplasm</location>
    </subcellularLocation>
    <subcellularLocation>
        <location evidence="1">Endoplasmic reticulum membrane</location>
        <topology evidence="1">Single-pass membrane protein</topology>
    </subcellularLocation>
</comment>
<feature type="region of interest" description="Disordered" evidence="10">
    <location>
        <begin position="262"/>
        <end position="305"/>
    </location>
</feature>
<dbReference type="OrthoDB" id="75792at2759"/>